<dbReference type="AlphaFoldDB" id="A0A1F6E2I2"/>
<dbReference type="EMBL" id="MFLM01000019">
    <property type="protein sequence ID" value="OGG67909.1"/>
    <property type="molecule type" value="Genomic_DNA"/>
</dbReference>
<sequence length="324" mass="34844">MFQHDSFFFIGVFVFIFLLWLVLGGPSRPLSFSGPLLPGPGALGGGTYLSLPQAISLGSSGIGGSRASGGSPLGGLSGGLSYKDQRALDEAVRAAAFGTPSSYRGRVTLSHHVANAGGANAQSEYLQLSIGSSAGASASISGWSLKSEVTGKVVTIPLGTEIPRSGIINEAEPIVLEPGDKVIITTGRSPIGASFRENICIGYFSQFQKFSPSLSNVCPTPDNELEDFYGPNLIRDPACIDYVNRLPRCTLQITPPTNLSASCQHFLTTYLHYNGCMVAHERDQNFKRTTWRVYLGRDTSMWRSDREVVKLIDTEGKTVDMFSY</sequence>
<organism evidence="2 3">
    <name type="scientific">Candidatus Kaiserbacteria bacterium RIFCSPHIGHO2_02_FULL_56_30</name>
    <dbReference type="NCBI Taxonomy" id="1798499"/>
    <lineage>
        <taxon>Bacteria</taxon>
        <taxon>Candidatus Kaiseribacteriota</taxon>
    </lineage>
</organism>
<keyword evidence="1" id="KW-0472">Membrane</keyword>
<dbReference type="STRING" id="1798499.A3C95_00225"/>
<keyword evidence="1" id="KW-1133">Transmembrane helix</keyword>
<evidence type="ECO:0000313" key="3">
    <source>
        <dbReference type="Proteomes" id="UP000177107"/>
    </source>
</evidence>
<feature type="transmembrane region" description="Helical" evidence="1">
    <location>
        <begin position="6"/>
        <end position="23"/>
    </location>
</feature>
<protein>
    <recommendedName>
        <fullName evidence="4">LTD domain-containing protein</fullName>
    </recommendedName>
</protein>
<evidence type="ECO:0000313" key="2">
    <source>
        <dbReference type="EMBL" id="OGG67909.1"/>
    </source>
</evidence>
<reference evidence="2 3" key="1">
    <citation type="journal article" date="2016" name="Nat. Commun.">
        <title>Thousands of microbial genomes shed light on interconnected biogeochemical processes in an aquifer system.</title>
        <authorList>
            <person name="Anantharaman K."/>
            <person name="Brown C.T."/>
            <person name="Hug L.A."/>
            <person name="Sharon I."/>
            <person name="Castelle C.J."/>
            <person name="Probst A.J."/>
            <person name="Thomas B.C."/>
            <person name="Singh A."/>
            <person name="Wilkins M.J."/>
            <person name="Karaoz U."/>
            <person name="Brodie E.L."/>
            <person name="Williams K.H."/>
            <person name="Hubbard S.S."/>
            <person name="Banfield J.F."/>
        </authorList>
    </citation>
    <scope>NUCLEOTIDE SEQUENCE [LARGE SCALE GENOMIC DNA]</scope>
</reference>
<accession>A0A1F6E2I2</accession>
<evidence type="ECO:0000256" key="1">
    <source>
        <dbReference type="SAM" id="Phobius"/>
    </source>
</evidence>
<keyword evidence="1" id="KW-0812">Transmembrane</keyword>
<name>A0A1F6E2I2_9BACT</name>
<evidence type="ECO:0008006" key="4">
    <source>
        <dbReference type="Google" id="ProtNLM"/>
    </source>
</evidence>
<comment type="caution">
    <text evidence="2">The sequence shown here is derived from an EMBL/GenBank/DDBJ whole genome shotgun (WGS) entry which is preliminary data.</text>
</comment>
<proteinExistence type="predicted"/>
<dbReference type="Proteomes" id="UP000177107">
    <property type="component" value="Unassembled WGS sequence"/>
</dbReference>
<gene>
    <name evidence="2" type="ORF">A3C95_00225</name>
</gene>